<reference evidence="2 3" key="1">
    <citation type="submission" date="2016-11" db="EMBL/GenBank/DDBJ databases">
        <title>The macronuclear genome of Stentor coeruleus: a giant cell with tiny introns.</title>
        <authorList>
            <person name="Slabodnick M."/>
            <person name="Ruby J.G."/>
            <person name="Reiff S.B."/>
            <person name="Swart E.C."/>
            <person name="Gosai S."/>
            <person name="Prabakaran S."/>
            <person name="Witkowska E."/>
            <person name="Larue G.E."/>
            <person name="Fisher S."/>
            <person name="Freeman R.M."/>
            <person name="Gunawardena J."/>
            <person name="Chu W."/>
            <person name="Stover N.A."/>
            <person name="Gregory B.D."/>
            <person name="Nowacki M."/>
            <person name="Derisi J."/>
            <person name="Roy S.W."/>
            <person name="Marshall W.F."/>
            <person name="Sood P."/>
        </authorList>
    </citation>
    <scope>NUCLEOTIDE SEQUENCE [LARGE SCALE GENOMIC DNA]</scope>
    <source>
        <strain evidence="2">WM001</strain>
    </source>
</reference>
<accession>A0A1R2BFY9</accession>
<dbReference type="EMBL" id="MPUH01000675">
    <property type="protein sequence ID" value="OMJ75686.1"/>
    <property type="molecule type" value="Genomic_DNA"/>
</dbReference>
<keyword evidence="3" id="KW-1185">Reference proteome</keyword>
<evidence type="ECO:0000256" key="1">
    <source>
        <dbReference type="SAM" id="Coils"/>
    </source>
</evidence>
<sequence length="564" mass="65702">MGCTESQEKLLVKSLAAERESLKKLETELRSQVNMYEFEISNLKEQVKKRENQENHIIVSLKKDLDSLVDQLNSQKSWKSYQILKNLIRNYREVYHYSVYWGFAKWKHSHSTMSGLFDLENNELNEEIIAKDINTEEAHKLILKENKNLLAKSIIWDLHSKNLENSTNNMALSKVVRLFEDMMDLKYSQDLRDIEEKRKPKGIPEFMIDFLNRSFGLKNLAYKNLSQIVPTLIKNSETSNYLALFCRFLHVHISDPVGYTIGLFLIRTRIEFNNLINSKASIISKLAKNTQNTQKLEGGWAFLSDTFNLIYNMFDKSRLTRSLILSLLKPETMSKEHYFLFHISFKMSRVPISPEELYDLLDIKKEGSMPNRILIQGIVRHLDLWISSENIDIIYSAFDSLTTGKVTKDCFVIKLSPKTYFKNSISEKYMISKCQFLEAILELYNKIRLKTTALLMSKITENILENIDGDKFKELVKSLDISICEDFCEYMFEEIQNQDSNRHVVKENLVKTLVEYGIGDKTLKSFVIPGLTNGFDKRRSEIIGPLIDQTKSELFKLKQPVETS</sequence>
<name>A0A1R2BFY9_9CILI</name>
<comment type="caution">
    <text evidence="2">The sequence shown here is derived from an EMBL/GenBank/DDBJ whole genome shotgun (WGS) entry which is preliminary data.</text>
</comment>
<protein>
    <submittedName>
        <fullName evidence="2">Uncharacterized protein</fullName>
    </submittedName>
</protein>
<dbReference type="OrthoDB" id="323308at2759"/>
<keyword evidence="1" id="KW-0175">Coiled coil</keyword>
<feature type="coiled-coil region" evidence="1">
    <location>
        <begin position="12"/>
        <end position="53"/>
    </location>
</feature>
<dbReference type="AlphaFoldDB" id="A0A1R2BFY9"/>
<evidence type="ECO:0000313" key="2">
    <source>
        <dbReference type="EMBL" id="OMJ75686.1"/>
    </source>
</evidence>
<evidence type="ECO:0000313" key="3">
    <source>
        <dbReference type="Proteomes" id="UP000187209"/>
    </source>
</evidence>
<dbReference type="Proteomes" id="UP000187209">
    <property type="component" value="Unassembled WGS sequence"/>
</dbReference>
<gene>
    <name evidence="2" type="ORF">SteCoe_25125</name>
</gene>
<organism evidence="2 3">
    <name type="scientific">Stentor coeruleus</name>
    <dbReference type="NCBI Taxonomy" id="5963"/>
    <lineage>
        <taxon>Eukaryota</taxon>
        <taxon>Sar</taxon>
        <taxon>Alveolata</taxon>
        <taxon>Ciliophora</taxon>
        <taxon>Postciliodesmatophora</taxon>
        <taxon>Heterotrichea</taxon>
        <taxon>Heterotrichida</taxon>
        <taxon>Stentoridae</taxon>
        <taxon>Stentor</taxon>
    </lineage>
</organism>
<proteinExistence type="predicted"/>